<feature type="region of interest" description="Disordered" evidence="1">
    <location>
        <begin position="101"/>
        <end position="162"/>
    </location>
</feature>
<evidence type="ECO:0000313" key="2">
    <source>
        <dbReference type="EMBL" id="MCB5411802.1"/>
    </source>
</evidence>
<evidence type="ECO:0000313" key="3">
    <source>
        <dbReference type="Proteomes" id="UP001198571"/>
    </source>
</evidence>
<sequence length="281" mass="30276">MSDRTAPWFKFYPADFMNGVRGMSAQEVGLYQMLLCLIYEENGPVEFNVLRLATYCGMREATFTKTVEKLIALGKLNLAEGMLSNDRAEIEISSRANDLKNASKAGKASAKKRQQNQQADATPVQQAFNHTDTDTDTDKKEGGGGSACEREAVPDPKFPQQDPADREQILAAMGVGPDGVVGPSKFIGGQGDMAEARRWLELPGLTLPAVLDELRRITAGKPDGPASSFKYFTPAMQRLSGQLTAAPLQPTAGQGPRASPTRSVQPDIAAIMSQLEAEGRA</sequence>
<organism evidence="2 3">
    <name type="scientific">Pseudogemmobacter faecipullorum</name>
    <dbReference type="NCBI Taxonomy" id="2755041"/>
    <lineage>
        <taxon>Bacteria</taxon>
        <taxon>Pseudomonadati</taxon>
        <taxon>Pseudomonadota</taxon>
        <taxon>Alphaproteobacteria</taxon>
        <taxon>Rhodobacterales</taxon>
        <taxon>Paracoccaceae</taxon>
        <taxon>Pseudogemmobacter</taxon>
    </lineage>
</organism>
<comment type="caution">
    <text evidence="2">The sequence shown here is derived from an EMBL/GenBank/DDBJ whole genome shotgun (WGS) entry which is preliminary data.</text>
</comment>
<protein>
    <submittedName>
        <fullName evidence="2">DUF1376 domain-containing protein</fullName>
    </submittedName>
</protein>
<keyword evidence="3" id="KW-1185">Reference proteome</keyword>
<dbReference type="Proteomes" id="UP001198571">
    <property type="component" value="Unassembled WGS sequence"/>
</dbReference>
<feature type="compositionally biased region" description="Basic and acidic residues" evidence="1">
    <location>
        <begin position="131"/>
        <end position="154"/>
    </location>
</feature>
<reference evidence="2 3" key="1">
    <citation type="submission" date="2020-07" db="EMBL/GenBank/DDBJ databases">
        <title>Pseudogemmobacter sp. nov., isolated from poultry manure in Taiwan.</title>
        <authorList>
            <person name="Lin S.-Y."/>
            <person name="Tang Y.-S."/>
            <person name="Young C.-C."/>
        </authorList>
    </citation>
    <scope>NUCLEOTIDE SEQUENCE [LARGE SCALE GENOMIC DNA]</scope>
    <source>
        <strain evidence="2 3">CC-YST710</strain>
    </source>
</reference>
<dbReference type="InterPro" id="IPR010781">
    <property type="entry name" value="DUF1376"/>
</dbReference>
<evidence type="ECO:0000256" key="1">
    <source>
        <dbReference type="SAM" id="MobiDB-lite"/>
    </source>
</evidence>
<accession>A0ABS8CQX1</accession>
<name>A0ABS8CQX1_9RHOB</name>
<gene>
    <name evidence="2" type="ORF">H0485_17550</name>
</gene>
<proteinExistence type="predicted"/>
<dbReference type="RefSeq" id="WP_226937253.1">
    <property type="nucleotide sequence ID" value="NZ_JACDXX010000020.1"/>
</dbReference>
<dbReference type="Pfam" id="PF07120">
    <property type="entry name" value="DUF1376"/>
    <property type="match status" value="1"/>
</dbReference>
<dbReference type="EMBL" id="JACDXX010000020">
    <property type="protein sequence ID" value="MCB5411802.1"/>
    <property type="molecule type" value="Genomic_DNA"/>
</dbReference>
<feature type="region of interest" description="Disordered" evidence="1">
    <location>
        <begin position="245"/>
        <end position="265"/>
    </location>
</feature>
<feature type="compositionally biased region" description="Polar residues" evidence="1">
    <location>
        <begin position="115"/>
        <end position="130"/>
    </location>
</feature>